<name>A0A0U5GR38_ASPCI</name>
<evidence type="ECO:0000313" key="1">
    <source>
        <dbReference type="EMBL" id="CEN60923.1"/>
    </source>
</evidence>
<reference evidence="2" key="1">
    <citation type="journal article" date="2016" name="Genome Announc.">
        <title>Draft genome sequences of fungus Aspergillus calidoustus.</title>
        <authorList>
            <person name="Horn F."/>
            <person name="Linde J."/>
            <person name="Mattern D.J."/>
            <person name="Walther G."/>
            <person name="Guthke R."/>
            <person name="Scherlach K."/>
            <person name="Martin K."/>
            <person name="Brakhage A.A."/>
            <person name="Petzke L."/>
            <person name="Valiante V."/>
        </authorList>
    </citation>
    <scope>NUCLEOTIDE SEQUENCE [LARGE SCALE GENOMIC DNA]</scope>
    <source>
        <strain evidence="2">SF006504</strain>
    </source>
</reference>
<dbReference type="InterPro" id="IPR046670">
    <property type="entry name" value="DUF6540"/>
</dbReference>
<protein>
    <submittedName>
        <fullName evidence="1">Uncharacterized protein</fullName>
    </submittedName>
</protein>
<dbReference type="Proteomes" id="UP000054771">
    <property type="component" value="Unassembled WGS sequence"/>
</dbReference>
<dbReference type="OrthoDB" id="4135672at2759"/>
<organism evidence="1 2">
    <name type="scientific">Aspergillus calidoustus</name>
    <dbReference type="NCBI Taxonomy" id="454130"/>
    <lineage>
        <taxon>Eukaryota</taxon>
        <taxon>Fungi</taxon>
        <taxon>Dikarya</taxon>
        <taxon>Ascomycota</taxon>
        <taxon>Pezizomycotina</taxon>
        <taxon>Eurotiomycetes</taxon>
        <taxon>Eurotiomycetidae</taxon>
        <taxon>Eurotiales</taxon>
        <taxon>Aspergillaceae</taxon>
        <taxon>Aspergillus</taxon>
        <taxon>Aspergillus subgen. Nidulantes</taxon>
    </lineage>
</organism>
<keyword evidence="2" id="KW-1185">Reference proteome</keyword>
<dbReference type="EMBL" id="CDMC01000006">
    <property type="protein sequence ID" value="CEN60923.1"/>
    <property type="molecule type" value="Genomic_DNA"/>
</dbReference>
<sequence length="160" mass="17860">MPTPEYYDVFLARYTLAIQDPDTPGTRYHTGIFVVTSTHGSGVLHQVTGDVTSPGGMVYTPTLEPAPQESECFHSVEKLGVTPATRYPSDWEEVLRGIPPPPQQKAFNVRTMRTEPFKTREPLVFYEPGEGRRALVKCTEWTLERALPALRAKGLIVDAE</sequence>
<proteinExistence type="predicted"/>
<accession>A0A0U5GR38</accession>
<dbReference type="STRING" id="454130.A0A0U5GR38"/>
<evidence type="ECO:0000313" key="2">
    <source>
        <dbReference type="Proteomes" id="UP000054771"/>
    </source>
</evidence>
<dbReference type="OMA" id="KCTEWTM"/>
<gene>
    <name evidence="1" type="ORF">ASPCAL07594</name>
</gene>
<dbReference type="AlphaFoldDB" id="A0A0U5GR38"/>
<dbReference type="Pfam" id="PF20174">
    <property type="entry name" value="DUF6540"/>
    <property type="match status" value="1"/>
</dbReference>